<organism evidence="8 9">
    <name type="scientific">Leishmania tarentolae</name>
    <name type="common">Sauroleishmania tarentolae</name>
    <dbReference type="NCBI Taxonomy" id="5689"/>
    <lineage>
        <taxon>Eukaryota</taxon>
        <taxon>Discoba</taxon>
        <taxon>Euglenozoa</taxon>
        <taxon>Kinetoplastea</taxon>
        <taxon>Metakinetoplastina</taxon>
        <taxon>Trypanosomatida</taxon>
        <taxon>Trypanosomatidae</taxon>
        <taxon>Leishmaniinae</taxon>
        <taxon>Leishmania</taxon>
        <taxon>lizard Leishmania</taxon>
    </lineage>
</organism>
<dbReference type="VEuPathDB" id="TriTrypDB:LtaPh_1008400"/>
<dbReference type="SUPFAM" id="SSF55486">
    <property type="entry name" value="Metalloproteases ('zincins'), catalytic domain"/>
    <property type="match status" value="1"/>
</dbReference>
<comment type="caution">
    <text evidence="8">The sequence shown here is derived from an EMBL/GenBank/DDBJ whole genome shotgun (WGS) entry which is preliminary data.</text>
</comment>
<dbReference type="InterPro" id="IPR001577">
    <property type="entry name" value="Peptidase_M8"/>
</dbReference>
<dbReference type="EMBL" id="BLBS01000011">
    <property type="protein sequence ID" value="GET86509.1"/>
    <property type="molecule type" value="Genomic_DNA"/>
</dbReference>
<dbReference type="AlphaFoldDB" id="A0A640KG76"/>
<evidence type="ECO:0000256" key="1">
    <source>
        <dbReference type="ARBA" id="ARBA00005860"/>
    </source>
</evidence>
<evidence type="ECO:0000256" key="6">
    <source>
        <dbReference type="ARBA" id="ARBA00023049"/>
    </source>
</evidence>
<dbReference type="GO" id="GO:0046872">
    <property type="term" value="F:metal ion binding"/>
    <property type="evidence" value="ECO:0007669"/>
    <property type="project" value="UniProtKB-KW"/>
</dbReference>
<keyword evidence="9" id="KW-1185">Reference proteome</keyword>
<evidence type="ECO:0000256" key="5">
    <source>
        <dbReference type="ARBA" id="ARBA00022833"/>
    </source>
</evidence>
<evidence type="ECO:0000256" key="4">
    <source>
        <dbReference type="ARBA" id="ARBA00022801"/>
    </source>
</evidence>
<evidence type="ECO:0000256" key="7">
    <source>
        <dbReference type="RuleBase" id="RU366077"/>
    </source>
</evidence>
<protein>
    <recommendedName>
        <fullName evidence="7">Leishmanolysin</fullName>
        <ecNumber evidence="7">3.4.24.36</ecNumber>
    </recommendedName>
</protein>
<comment type="similarity">
    <text evidence="1 7">Belongs to the peptidase M8 family.</text>
</comment>
<comment type="cofactor">
    <cofactor evidence="7">
        <name>Zn(2+)</name>
        <dbReference type="ChEBI" id="CHEBI:29105"/>
    </cofactor>
    <text evidence="7">Binds 1 zinc ion per subunit.</text>
</comment>
<keyword evidence="5 7" id="KW-0862">Zinc</keyword>
<sequence length="99" mass="10707">MIMTSRICSTFEIPQIHITAGLSNAYLALYVASVPSELGVLAWAAICQLFPDGHPAVGVINIPAASIASGYYQASRVSSRTRSRTRWASVAFCFKQRVS</sequence>
<dbReference type="GO" id="GO:0016020">
    <property type="term" value="C:membrane"/>
    <property type="evidence" value="ECO:0007669"/>
    <property type="project" value="InterPro"/>
</dbReference>
<dbReference type="GO" id="GO:0004222">
    <property type="term" value="F:metalloendopeptidase activity"/>
    <property type="evidence" value="ECO:0007669"/>
    <property type="project" value="UniProtKB-UniRule"/>
</dbReference>
<keyword evidence="3 7" id="KW-0479">Metal-binding</keyword>
<dbReference type="GO" id="GO:0006508">
    <property type="term" value="P:proteolysis"/>
    <property type="evidence" value="ECO:0007669"/>
    <property type="project" value="UniProtKB-KW"/>
</dbReference>
<keyword evidence="6 7" id="KW-0482">Metalloprotease</keyword>
<accession>A0A640KG76</accession>
<evidence type="ECO:0000256" key="3">
    <source>
        <dbReference type="ARBA" id="ARBA00022723"/>
    </source>
</evidence>
<comment type="catalytic activity">
    <reaction evidence="7">
        <text>Preference for hydrophobic residues at P1 and P1' and basic residues at P2' and P3'. A model nonapeptide is cleaved at -Ala-Tyr-|-Leu-Lys-Lys-.</text>
        <dbReference type="EC" id="3.4.24.36"/>
    </reaction>
</comment>
<evidence type="ECO:0000313" key="8">
    <source>
        <dbReference type="EMBL" id="GET86509.1"/>
    </source>
</evidence>
<dbReference type="Proteomes" id="UP000419144">
    <property type="component" value="Unassembled WGS sequence"/>
</dbReference>
<dbReference type="EC" id="3.4.24.36" evidence="7"/>
<evidence type="ECO:0000256" key="2">
    <source>
        <dbReference type="ARBA" id="ARBA00022670"/>
    </source>
</evidence>
<gene>
    <name evidence="8" type="ORF">LtaPh_1008400</name>
</gene>
<keyword evidence="2 7" id="KW-0645">Protease</keyword>
<keyword evidence="4 7" id="KW-0378">Hydrolase</keyword>
<dbReference type="GO" id="GO:0007155">
    <property type="term" value="P:cell adhesion"/>
    <property type="evidence" value="ECO:0007669"/>
    <property type="project" value="InterPro"/>
</dbReference>
<dbReference type="Pfam" id="PF01457">
    <property type="entry name" value="Peptidase_M8"/>
    <property type="match status" value="1"/>
</dbReference>
<evidence type="ECO:0000313" key="9">
    <source>
        <dbReference type="Proteomes" id="UP000419144"/>
    </source>
</evidence>
<proteinExistence type="inferred from homology"/>
<reference evidence="8" key="1">
    <citation type="submission" date="2019-11" db="EMBL/GenBank/DDBJ databases">
        <title>Leishmania tarentolae CDS.</title>
        <authorList>
            <person name="Goto Y."/>
            <person name="Yamagishi J."/>
        </authorList>
    </citation>
    <scope>NUCLEOTIDE SEQUENCE [LARGE SCALE GENOMIC DNA]</scope>
    <source>
        <strain evidence="8">Parrot Tar II</strain>
    </source>
</reference>
<dbReference type="Gene3D" id="3.10.170.20">
    <property type="match status" value="1"/>
</dbReference>
<name>A0A640KG76_LEITA</name>